<dbReference type="GeneID" id="55491887"/>
<evidence type="ECO:0000256" key="1">
    <source>
        <dbReference type="PROSITE-ProRule" id="PRU00473"/>
    </source>
</evidence>
<proteinExistence type="predicted"/>
<dbReference type="SUPFAM" id="SSF103088">
    <property type="entry name" value="OmpA-like"/>
    <property type="match status" value="1"/>
</dbReference>
<dbReference type="AlphaFoldDB" id="A0A0N7LPX3"/>
<accession>A0A0N7LPX3</accession>
<dbReference type="PANTHER" id="PTHR30329">
    <property type="entry name" value="STATOR ELEMENT OF FLAGELLAR MOTOR COMPLEX"/>
    <property type="match status" value="1"/>
</dbReference>
<evidence type="ECO:0000313" key="5">
    <source>
        <dbReference type="EMBL" id="CUH46420.1"/>
    </source>
</evidence>
<keyword evidence="5" id="KW-0449">Lipoprotein</keyword>
<dbReference type="PROSITE" id="PS51123">
    <property type="entry name" value="OMPA_2"/>
    <property type="match status" value="1"/>
</dbReference>
<dbReference type="InterPro" id="IPR050330">
    <property type="entry name" value="Bact_OuterMem_StrucFunc"/>
</dbReference>
<feature type="coiled-coil region" evidence="2">
    <location>
        <begin position="70"/>
        <end position="160"/>
    </location>
</feature>
<keyword evidence="2" id="KW-0175">Coiled coil</keyword>
<dbReference type="Gene3D" id="3.30.1330.60">
    <property type="entry name" value="OmpA-like domain"/>
    <property type="match status" value="1"/>
</dbReference>
<dbReference type="Proteomes" id="UP000050783">
    <property type="component" value="Unassembled WGS sequence"/>
</dbReference>
<reference evidence="5 6" key="1">
    <citation type="submission" date="2015-09" db="EMBL/GenBank/DDBJ databases">
        <authorList>
            <consortium name="Swine Surveillance"/>
        </authorList>
    </citation>
    <scope>NUCLEOTIDE SEQUENCE [LARGE SCALE GENOMIC DNA]</scope>
    <source>
        <strain evidence="5 6">CECT 4292</strain>
    </source>
</reference>
<organism evidence="5 6">
    <name type="scientific">Ruegeria atlantica</name>
    <dbReference type="NCBI Taxonomy" id="81569"/>
    <lineage>
        <taxon>Bacteria</taxon>
        <taxon>Pseudomonadati</taxon>
        <taxon>Pseudomonadota</taxon>
        <taxon>Alphaproteobacteria</taxon>
        <taxon>Rhodobacterales</taxon>
        <taxon>Roseobacteraceae</taxon>
        <taxon>Ruegeria</taxon>
    </lineage>
</organism>
<evidence type="ECO:0000256" key="2">
    <source>
        <dbReference type="SAM" id="Coils"/>
    </source>
</evidence>
<dbReference type="Pfam" id="PF00691">
    <property type="entry name" value="OmpA"/>
    <property type="match status" value="1"/>
</dbReference>
<evidence type="ECO:0000256" key="3">
    <source>
        <dbReference type="SAM" id="Phobius"/>
    </source>
</evidence>
<feature type="transmembrane region" description="Helical" evidence="3">
    <location>
        <begin position="21"/>
        <end position="43"/>
    </location>
</feature>
<dbReference type="InterPro" id="IPR036737">
    <property type="entry name" value="OmpA-like_sf"/>
</dbReference>
<dbReference type="OrthoDB" id="5525824at2"/>
<keyword evidence="3" id="KW-0812">Transmembrane</keyword>
<dbReference type="InterPro" id="IPR006665">
    <property type="entry name" value="OmpA-like"/>
</dbReference>
<name>A0A0N7LPX3_9RHOB</name>
<dbReference type="EMBL" id="CYPU01000011">
    <property type="protein sequence ID" value="CUH46420.1"/>
    <property type="molecule type" value="Genomic_DNA"/>
</dbReference>
<dbReference type="CDD" id="cd07185">
    <property type="entry name" value="OmpA_C-like"/>
    <property type="match status" value="1"/>
</dbReference>
<keyword evidence="3" id="KW-1133">Transmembrane helix</keyword>
<gene>
    <name evidence="5" type="primary">yiaD_2</name>
    <name evidence="5" type="ORF">RUA4292_00586</name>
</gene>
<feature type="domain" description="OmpA-like" evidence="4">
    <location>
        <begin position="200"/>
        <end position="347"/>
    </location>
</feature>
<evidence type="ECO:0000259" key="4">
    <source>
        <dbReference type="PROSITE" id="PS51123"/>
    </source>
</evidence>
<dbReference type="PANTHER" id="PTHR30329:SF21">
    <property type="entry name" value="LIPOPROTEIN YIAD-RELATED"/>
    <property type="match status" value="1"/>
</dbReference>
<protein>
    <submittedName>
        <fullName evidence="5">Inner membrane lipoprotein YiaD</fullName>
    </submittedName>
</protein>
<sequence length="372" mass="41914">MKHAQIRRSVAEEEESAFVSMTDMTVSVLFIVIILLAFFARFYGNQEPDAVPRSTYEIVKDERDTALSSLERVQAELELVTIEKDRIAAELSDVSRERDELRAEVDRLSEKLLRQDALIRELRDTLREKGQRISDLETKLADALARIAKLETQLEMLRRQMRDPLENYIAQADATRIKVLKEIEARLKVDFPELEVKVNERNGALQFKGEGLFGKGARELLPAKRAVMQRVGTMLNEILPCYTFGDNSSWQEGCNPAFAVIEAIQIEGHTDSEGGELYNLRLSNDRAVSAFSTMTSEAPGLISHLNLREQPVISVAGYGEYRPIASNQTRAGEDENRRIDLRIIMFSPASTEQIDDLKSRLHSAAGGGDETQ</sequence>
<evidence type="ECO:0000313" key="6">
    <source>
        <dbReference type="Proteomes" id="UP000050783"/>
    </source>
</evidence>
<dbReference type="RefSeq" id="WP_058276216.1">
    <property type="nucleotide sequence ID" value="NZ_CYPU01000011.1"/>
</dbReference>
<dbReference type="GO" id="GO:0016020">
    <property type="term" value="C:membrane"/>
    <property type="evidence" value="ECO:0007669"/>
    <property type="project" value="UniProtKB-UniRule"/>
</dbReference>
<keyword evidence="1 3" id="KW-0472">Membrane</keyword>